<comment type="caution">
    <text evidence="1">The sequence shown here is derived from an EMBL/GenBank/DDBJ whole genome shotgun (WGS) entry which is preliminary data.</text>
</comment>
<gene>
    <name evidence="1" type="ORF">BDR25DRAFT_301358</name>
</gene>
<proteinExistence type="predicted"/>
<keyword evidence="2" id="KW-1185">Reference proteome</keyword>
<accession>A0ACB6R8P7</accession>
<sequence length="91" mass="10287">MVAPPPLRLFPCLAPFSLGLDRARKTPSPNEILPCKSLASSARDRRRLISRMDPERGDRSQRTMEVVVCGSVGCSLLALVGGERRERWWFY</sequence>
<organism evidence="1 2">
    <name type="scientific">Lindgomyces ingoldianus</name>
    <dbReference type="NCBI Taxonomy" id="673940"/>
    <lineage>
        <taxon>Eukaryota</taxon>
        <taxon>Fungi</taxon>
        <taxon>Dikarya</taxon>
        <taxon>Ascomycota</taxon>
        <taxon>Pezizomycotina</taxon>
        <taxon>Dothideomycetes</taxon>
        <taxon>Pleosporomycetidae</taxon>
        <taxon>Pleosporales</taxon>
        <taxon>Lindgomycetaceae</taxon>
        <taxon>Lindgomyces</taxon>
    </lineage>
</organism>
<name>A0ACB6R8P7_9PLEO</name>
<protein>
    <submittedName>
        <fullName evidence="1">Uncharacterized protein</fullName>
    </submittedName>
</protein>
<evidence type="ECO:0000313" key="1">
    <source>
        <dbReference type="EMBL" id="KAF2474697.1"/>
    </source>
</evidence>
<reference evidence="1" key="1">
    <citation type="journal article" date="2020" name="Stud. Mycol.">
        <title>101 Dothideomycetes genomes: a test case for predicting lifestyles and emergence of pathogens.</title>
        <authorList>
            <person name="Haridas S."/>
            <person name="Albert R."/>
            <person name="Binder M."/>
            <person name="Bloem J."/>
            <person name="Labutti K."/>
            <person name="Salamov A."/>
            <person name="Andreopoulos B."/>
            <person name="Baker S."/>
            <person name="Barry K."/>
            <person name="Bills G."/>
            <person name="Bluhm B."/>
            <person name="Cannon C."/>
            <person name="Castanera R."/>
            <person name="Culley D."/>
            <person name="Daum C."/>
            <person name="Ezra D."/>
            <person name="Gonzalez J."/>
            <person name="Henrissat B."/>
            <person name="Kuo A."/>
            <person name="Liang C."/>
            <person name="Lipzen A."/>
            <person name="Lutzoni F."/>
            <person name="Magnuson J."/>
            <person name="Mondo S."/>
            <person name="Nolan M."/>
            <person name="Ohm R."/>
            <person name="Pangilinan J."/>
            <person name="Park H.-J."/>
            <person name="Ramirez L."/>
            <person name="Alfaro M."/>
            <person name="Sun H."/>
            <person name="Tritt A."/>
            <person name="Yoshinaga Y."/>
            <person name="Zwiers L.-H."/>
            <person name="Turgeon B."/>
            <person name="Goodwin S."/>
            <person name="Spatafora J."/>
            <person name="Crous P."/>
            <person name="Grigoriev I."/>
        </authorList>
    </citation>
    <scope>NUCLEOTIDE SEQUENCE</scope>
    <source>
        <strain evidence="1">ATCC 200398</strain>
    </source>
</reference>
<dbReference type="Proteomes" id="UP000799755">
    <property type="component" value="Unassembled WGS sequence"/>
</dbReference>
<evidence type="ECO:0000313" key="2">
    <source>
        <dbReference type="Proteomes" id="UP000799755"/>
    </source>
</evidence>
<feature type="non-terminal residue" evidence="1">
    <location>
        <position position="91"/>
    </location>
</feature>
<dbReference type="EMBL" id="MU003497">
    <property type="protein sequence ID" value="KAF2474697.1"/>
    <property type="molecule type" value="Genomic_DNA"/>
</dbReference>